<protein>
    <submittedName>
        <fullName evidence="2">Uncharacterized protein</fullName>
    </submittedName>
</protein>
<gene>
    <name evidence="2" type="ORF">EVAR_27106_1</name>
</gene>
<sequence>MHHHSGVRPHGRTRTTGLGPGPARAFRESGHHGRGGAALHSPLLGHHLSLPLRIHENLMTSYRRDGGRERRQNKNKRPKGLRETLSGRLTVSPHISWRRRRWTEGDRFIGSRPIVPDD</sequence>
<organism evidence="2 3">
    <name type="scientific">Eumeta variegata</name>
    <name type="common">Bagworm moth</name>
    <name type="synonym">Eumeta japonica</name>
    <dbReference type="NCBI Taxonomy" id="151549"/>
    <lineage>
        <taxon>Eukaryota</taxon>
        <taxon>Metazoa</taxon>
        <taxon>Ecdysozoa</taxon>
        <taxon>Arthropoda</taxon>
        <taxon>Hexapoda</taxon>
        <taxon>Insecta</taxon>
        <taxon>Pterygota</taxon>
        <taxon>Neoptera</taxon>
        <taxon>Endopterygota</taxon>
        <taxon>Lepidoptera</taxon>
        <taxon>Glossata</taxon>
        <taxon>Ditrysia</taxon>
        <taxon>Tineoidea</taxon>
        <taxon>Psychidae</taxon>
        <taxon>Oiketicinae</taxon>
        <taxon>Eumeta</taxon>
    </lineage>
</organism>
<accession>A0A4C1VJI1</accession>
<keyword evidence="3" id="KW-1185">Reference proteome</keyword>
<dbReference type="EMBL" id="BGZK01000360">
    <property type="protein sequence ID" value="GBP39146.1"/>
    <property type="molecule type" value="Genomic_DNA"/>
</dbReference>
<dbReference type="AlphaFoldDB" id="A0A4C1VJI1"/>
<feature type="compositionally biased region" description="Basic and acidic residues" evidence="1">
    <location>
        <begin position="62"/>
        <end position="72"/>
    </location>
</feature>
<dbReference type="Proteomes" id="UP000299102">
    <property type="component" value="Unassembled WGS sequence"/>
</dbReference>
<feature type="region of interest" description="Disordered" evidence="1">
    <location>
        <begin position="59"/>
        <end position="85"/>
    </location>
</feature>
<evidence type="ECO:0000313" key="2">
    <source>
        <dbReference type="EMBL" id="GBP39146.1"/>
    </source>
</evidence>
<proteinExistence type="predicted"/>
<name>A0A4C1VJI1_EUMVA</name>
<comment type="caution">
    <text evidence="2">The sequence shown here is derived from an EMBL/GenBank/DDBJ whole genome shotgun (WGS) entry which is preliminary data.</text>
</comment>
<feature type="compositionally biased region" description="Basic residues" evidence="1">
    <location>
        <begin position="1"/>
        <end position="13"/>
    </location>
</feature>
<feature type="region of interest" description="Disordered" evidence="1">
    <location>
        <begin position="1"/>
        <end position="42"/>
    </location>
</feature>
<evidence type="ECO:0000256" key="1">
    <source>
        <dbReference type="SAM" id="MobiDB-lite"/>
    </source>
</evidence>
<reference evidence="2 3" key="1">
    <citation type="journal article" date="2019" name="Commun. Biol.">
        <title>The bagworm genome reveals a unique fibroin gene that provides high tensile strength.</title>
        <authorList>
            <person name="Kono N."/>
            <person name="Nakamura H."/>
            <person name="Ohtoshi R."/>
            <person name="Tomita M."/>
            <person name="Numata K."/>
            <person name="Arakawa K."/>
        </authorList>
    </citation>
    <scope>NUCLEOTIDE SEQUENCE [LARGE SCALE GENOMIC DNA]</scope>
</reference>
<evidence type="ECO:0000313" key="3">
    <source>
        <dbReference type="Proteomes" id="UP000299102"/>
    </source>
</evidence>